<evidence type="ECO:0000313" key="2">
    <source>
        <dbReference type="EMBL" id="EFH08276.1"/>
    </source>
</evidence>
<feature type="domain" description="N-acetyltransferase" evidence="1">
    <location>
        <begin position="1"/>
        <end position="134"/>
    </location>
</feature>
<protein>
    <submittedName>
        <fullName evidence="2">Acetyltransferase, GNAT family</fullName>
    </submittedName>
</protein>
<dbReference type="EMBL" id="ADNX01000022">
    <property type="protein sequence ID" value="EFH08276.1"/>
    <property type="molecule type" value="Genomic_DNA"/>
</dbReference>
<dbReference type="GO" id="GO:0016747">
    <property type="term" value="F:acyltransferase activity, transferring groups other than amino-acyl groups"/>
    <property type="evidence" value="ECO:0007669"/>
    <property type="project" value="InterPro"/>
</dbReference>
<reference evidence="2 3" key="1">
    <citation type="submission" date="2010-05" db="EMBL/GenBank/DDBJ databases">
        <authorList>
            <person name="Qin X."/>
            <person name="Bachman B."/>
            <person name="Battles P."/>
            <person name="Bell A."/>
            <person name="Bess C."/>
            <person name="Bickham C."/>
            <person name="Chaboub L."/>
            <person name="Chen D."/>
            <person name="Coyle M."/>
            <person name="Deiros D.R."/>
            <person name="Dinh H."/>
            <person name="Forbes L."/>
            <person name="Fowler G."/>
            <person name="Francisco L."/>
            <person name="Fu Q."/>
            <person name="Gubbala S."/>
            <person name="Hale W."/>
            <person name="Han Y."/>
            <person name="Hemphill L."/>
            <person name="Highlander S.K."/>
            <person name="Hirani K."/>
            <person name="Hogues M."/>
            <person name="Jackson L."/>
            <person name="Jakkamsetti A."/>
            <person name="Javaid M."/>
            <person name="Jiang H."/>
            <person name="Korchina V."/>
            <person name="Kovar C."/>
            <person name="Lara F."/>
            <person name="Lee S."/>
            <person name="Mata R."/>
            <person name="Mathew T."/>
            <person name="Moen C."/>
            <person name="Morales K."/>
            <person name="Munidasa M."/>
            <person name="Nazareth L."/>
            <person name="Ngo R."/>
            <person name="Nguyen L."/>
            <person name="Okwuonu G."/>
            <person name="Ongeri F."/>
            <person name="Patil S."/>
            <person name="Petrosino J."/>
            <person name="Pham C."/>
            <person name="Pham P."/>
            <person name="Pu L.-L."/>
            <person name="Puazo M."/>
            <person name="Raj R."/>
            <person name="Reid J."/>
            <person name="Rouhana J."/>
            <person name="Saada N."/>
            <person name="Shang Y."/>
            <person name="Simmons D."/>
            <person name="Thornton R."/>
            <person name="Warren J."/>
            <person name="Weissenberger G."/>
            <person name="Zhang J."/>
            <person name="Zhang L."/>
            <person name="Zhou C."/>
            <person name="Zhu D."/>
            <person name="Muzny D."/>
            <person name="Worley K."/>
            <person name="Gibbs R."/>
        </authorList>
    </citation>
    <scope>NUCLEOTIDE SEQUENCE [LARGE SCALE GENOMIC DNA]</scope>
    <source>
        <strain evidence="2 3">NAP08</strain>
    </source>
</reference>
<dbReference type="PROSITE" id="PS51186">
    <property type="entry name" value="GNAT"/>
    <property type="match status" value="1"/>
</dbReference>
<dbReference type="Gene3D" id="3.40.630.30">
    <property type="match status" value="1"/>
</dbReference>
<keyword evidence="2" id="KW-0808">Transferase</keyword>
<evidence type="ECO:0000313" key="3">
    <source>
        <dbReference type="Proteomes" id="UP000003227"/>
    </source>
</evidence>
<proteinExistence type="predicted"/>
<dbReference type="CDD" id="cd04301">
    <property type="entry name" value="NAT_SF"/>
    <property type="match status" value="1"/>
</dbReference>
<dbReference type="HOGENOM" id="CLU_086503_4_0_9"/>
<dbReference type="InterPro" id="IPR016181">
    <property type="entry name" value="Acyl_CoA_acyltransferase"/>
</dbReference>
<dbReference type="Pfam" id="PF13508">
    <property type="entry name" value="Acetyltransf_7"/>
    <property type="match status" value="1"/>
</dbReference>
<dbReference type="SUPFAM" id="SSF55729">
    <property type="entry name" value="Acyl-CoA N-acyltransferases (Nat)"/>
    <property type="match status" value="1"/>
</dbReference>
<dbReference type="AlphaFoldDB" id="D5Q1G0"/>
<comment type="caution">
    <text evidence="2">The sequence shown here is derived from an EMBL/GenBank/DDBJ whole genome shotgun (WGS) entry which is preliminary data.</text>
</comment>
<name>D5Q1G0_CLODI</name>
<accession>D5Q1G0</accession>
<gene>
    <name evidence="2" type="ORF">HMPREF0220_0742</name>
</gene>
<evidence type="ECO:0000259" key="1">
    <source>
        <dbReference type="PROSITE" id="PS51186"/>
    </source>
</evidence>
<organism evidence="2 3">
    <name type="scientific">Clostridioides difficile NAP08</name>
    <dbReference type="NCBI Taxonomy" id="525259"/>
    <lineage>
        <taxon>Bacteria</taxon>
        <taxon>Bacillati</taxon>
        <taxon>Bacillota</taxon>
        <taxon>Clostridia</taxon>
        <taxon>Peptostreptococcales</taxon>
        <taxon>Peptostreptococcaceae</taxon>
        <taxon>Clostridioides</taxon>
    </lineage>
</organism>
<dbReference type="Proteomes" id="UP000003227">
    <property type="component" value="Unassembled WGS sequence"/>
</dbReference>
<sequence>MEVQEMMEYKVNDQELNASMFVPFVNRIWPGDYDMDKTQTALSKTLNITAYDDKVLVGCLRVLSDGYYFGTITELLVLPEYQKQGIGSKLFQLAKENTPTMLYFGAQPGVEAFYEKNGCQRSLQSYIIKKKDSY</sequence>
<dbReference type="InterPro" id="IPR000182">
    <property type="entry name" value="GNAT_dom"/>
</dbReference>